<dbReference type="AlphaFoldDB" id="A0A1S1U2E1"/>
<keyword evidence="1" id="KW-0614">Plasmid</keyword>
<reference evidence="1 2" key="1">
    <citation type="submission" date="2015-06" db="EMBL/GenBank/DDBJ databases">
        <title>Draft genome sequencing of a biphenyl-degrading bacterium, Janthinobacterium lividum MEG1.</title>
        <authorList>
            <person name="Shimodaira J."/>
            <person name="Hatta T."/>
        </authorList>
    </citation>
    <scope>NUCLEOTIDE SEQUENCE [LARGE SCALE GENOMIC DNA]</scope>
    <source>
        <strain evidence="1 2">MEG1</strain>
        <plasmid evidence="1">pMEG01</plasmid>
    </source>
</reference>
<organism evidence="1 2">
    <name type="scientific">Janthinobacterium lividum</name>
    <dbReference type="NCBI Taxonomy" id="29581"/>
    <lineage>
        <taxon>Bacteria</taxon>
        <taxon>Pseudomonadati</taxon>
        <taxon>Pseudomonadota</taxon>
        <taxon>Betaproteobacteria</taxon>
        <taxon>Burkholderiales</taxon>
        <taxon>Oxalobacteraceae</taxon>
        <taxon>Janthinobacterium</taxon>
    </lineage>
</organism>
<name>A0A1S1U2E1_9BURK</name>
<dbReference type="RefSeq" id="WP_071080525.1">
    <property type="nucleotide sequence ID" value="NZ_LFKP01000016.1"/>
</dbReference>
<evidence type="ECO:0000313" key="2">
    <source>
        <dbReference type="Proteomes" id="UP000179840"/>
    </source>
</evidence>
<gene>
    <name evidence="1" type="ORF">AKG95_29210</name>
</gene>
<accession>A0A1S1U2E1</accession>
<dbReference type="Proteomes" id="UP000179840">
    <property type="component" value="Unassembled WGS sequence"/>
</dbReference>
<evidence type="ECO:0000313" key="1">
    <source>
        <dbReference type="EMBL" id="OHV93811.1"/>
    </source>
</evidence>
<dbReference type="EMBL" id="LFKP01000016">
    <property type="protein sequence ID" value="OHV93811.1"/>
    <property type="molecule type" value="Genomic_DNA"/>
</dbReference>
<protein>
    <submittedName>
        <fullName evidence="1">Uncharacterized protein</fullName>
    </submittedName>
</protein>
<proteinExistence type="predicted"/>
<geneLocation type="plasmid" evidence="1">
    <name>pMEG01</name>
</geneLocation>
<comment type="caution">
    <text evidence="1">The sequence shown here is derived from an EMBL/GenBank/DDBJ whole genome shotgun (WGS) entry which is preliminary data.</text>
</comment>
<sequence length="225" mass="25056">MLDELQFDLLELIDLVRQAENYDATMAAAALAGASITVDADAAAERQRKRLCCKLREIAEKIFGPARHDWTLGTVRIADFGPCTIYIPEGRFIDIQLSPRAENDLLQTLYQLAHEVCHTLHPSRDGNSLIADITSVLNEGISTWFSCYICDQFVYGEAVRASTAQTAYGRPMDLVGAMLEIDGDSVKKLRVYQPHIDRLSPSDFHIAGVEIPDELAQSLTRSFRP</sequence>